<dbReference type="Gene3D" id="3.30.70.1820">
    <property type="entry name" value="L1 transposable element, RRM domain"/>
    <property type="match status" value="1"/>
</dbReference>
<name>A0AAV7PC36_PLEWA</name>
<evidence type="ECO:0000256" key="1">
    <source>
        <dbReference type="SAM" id="Coils"/>
    </source>
</evidence>
<evidence type="ECO:0000313" key="2">
    <source>
        <dbReference type="EMBL" id="KAJ1124399.1"/>
    </source>
</evidence>
<dbReference type="AlphaFoldDB" id="A0AAV7PC36"/>
<comment type="caution">
    <text evidence="2">The sequence shown here is derived from an EMBL/GenBank/DDBJ whole genome shotgun (WGS) entry which is preliminary data.</text>
</comment>
<dbReference type="EMBL" id="JANPWB010000011">
    <property type="protein sequence ID" value="KAJ1124399.1"/>
    <property type="molecule type" value="Genomic_DNA"/>
</dbReference>
<dbReference type="PANTHER" id="PTHR11505">
    <property type="entry name" value="L1 TRANSPOSABLE ELEMENT-RELATED"/>
    <property type="match status" value="1"/>
</dbReference>
<organism evidence="2 3">
    <name type="scientific">Pleurodeles waltl</name>
    <name type="common">Iberian ribbed newt</name>
    <dbReference type="NCBI Taxonomy" id="8319"/>
    <lineage>
        <taxon>Eukaryota</taxon>
        <taxon>Metazoa</taxon>
        <taxon>Chordata</taxon>
        <taxon>Craniata</taxon>
        <taxon>Vertebrata</taxon>
        <taxon>Euteleostomi</taxon>
        <taxon>Amphibia</taxon>
        <taxon>Batrachia</taxon>
        <taxon>Caudata</taxon>
        <taxon>Salamandroidea</taxon>
        <taxon>Salamandridae</taxon>
        <taxon>Pleurodelinae</taxon>
        <taxon>Pleurodeles</taxon>
    </lineage>
</organism>
<evidence type="ECO:0000313" key="3">
    <source>
        <dbReference type="Proteomes" id="UP001066276"/>
    </source>
</evidence>
<dbReference type="Proteomes" id="UP001066276">
    <property type="component" value="Chromosome 7"/>
</dbReference>
<keyword evidence="3" id="KW-1185">Reference proteome</keyword>
<feature type="coiled-coil region" evidence="1">
    <location>
        <begin position="9"/>
        <end position="36"/>
    </location>
</feature>
<reference evidence="2" key="1">
    <citation type="journal article" date="2022" name="bioRxiv">
        <title>Sequencing and chromosome-scale assembly of the giantPleurodeles waltlgenome.</title>
        <authorList>
            <person name="Brown T."/>
            <person name="Elewa A."/>
            <person name="Iarovenko S."/>
            <person name="Subramanian E."/>
            <person name="Araus A.J."/>
            <person name="Petzold A."/>
            <person name="Susuki M."/>
            <person name="Suzuki K.-i.T."/>
            <person name="Hayashi T."/>
            <person name="Toyoda A."/>
            <person name="Oliveira C."/>
            <person name="Osipova E."/>
            <person name="Leigh N.D."/>
            <person name="Simon A."/>
            <person name="Yun M.H."/>
        </authorList>
    </citation>
    <scope>NUCLEOTIDE SEQUENCE</scope>
    <source>
        <strain evidence="2">20211129_DDA</strain>
        <tissue evidence="2">Liver</tissue>
    </source>
</reference>
<dbReference type="InterPro" id="IPR004244">
    <property type="entry name" value="Transposase_22"/>
</dbReference>
<accession>A0AAV7PC36</accession>
<gene>
    <name evidence="2" type="ORF">NDU88_002860</name>
</gene>
<proteinExistence type="predicted"/>
<protein>
    <submittedName>
        <fullName evidence="2">Uncharacterized protein</fullName>
    </submittedName>
</protein>
<keyword evidence="1" id="KW-0175">Coiled coil</keyword>
<sequence length="135" mass="15603">MMSETTPQVKALTQKLALMNNEMRTLATKVEDAESQSRRHNIRLVGVPEKTEGPSLELYIEAWMSDVVMGGTPTKFFLVERAHRIPAYPKPIIVRLMNFRDRDVILQETQKRAPWDIEGKAINIYPDYTNMVQKQ</sequence>